<dbReference type="Pfam" id="PF23783">
    <property type="entry name" value="Zn_ribbon_TiaS"/>
    <property type="match status" value="1"/>
</dbReference>
<organism evidence="12">
    <name type="scientific">Ignisphaera aggregans</name>
    <dbReference type="NCBI Taxonomy" id="334771"/>
    <lineage>
        <taxon>Archaea</taxon>
        <taxon>Thermoproteota</taxon>
        <taxon>Thermoprotei</taxon>
        <taxon>Desulfurococcales</taxon>
        <taxon>Desulfurococcaceae</taxon>
        <taxon>Ignisphaera</taxon>
    </lineage>
</organism>
<protein>
    <recommendedName>
        <fullName evidence="6">tRNA(Ile2) 2-agmatinylcytidine synthetase TiaS</fullName>
        <shortName evidence="6">tRNA(Ile2)-agm2C synthetase</shortName>
        <ecNumber evidence="6">6.3.4.22</ecNumber>
    </recommendedName>
    <alternativeName>
        <fullName evidence="6">tRNA(Ile2) agmatidine synthetase</fullName>
    </alternativeName>
</protein>
<dbReference type="HAMAP" id="MF_01892">
    <property type="entry name" value="tRNA_Ile2_agm2C_synt"/>
    <property type="match status" value="1"/>
</dbReference>
<feature type="domain" description="TiaS-like TCKD" evidence="9">
    <location>
        <begin position="13"/>
        <end position="93"/>
    </location>
</feature>
<gene>
    <name evidence="6" type="primary">tiaS</name>
    <name evidence="12" type="ORF">ENU08_01270</name>
    <name evidence="11" type="ORF">ENU41_07520</name>
</gene>
<comment type="function">
    <text evidence="6">ATP-dependent agmatine transferase that catalyzes the formation of 2-agmatinylcytidine (agm2C) at the wobble position (C34) of tRNA(Ile2), converting the codon specificity from AUG to AUA.</text>
</comment>
<dbReference type="AlphaFoldDB" id="A0A7C4JJL1"/>
<keyword evidence="1 6" id="KW-0963">Cytoplasm</keyword>
<dbReference type="EMBL" id="DTCK01000041">
    <property type="protein sequence ID" value="HGQ36503.1"/>
    <property type="molecule type" value="Genomic_DNA"/>
</dbReference>
<evidence type="ECO:0000256" key="2">
    <source>
        <dbReference type="ARBA" id="ARBA00022598"/>
    </source>
</evidence>
<feature type="domain" description="TiaS FLD" evidence="8">
    <location>
        <begin position="160"/>
        <end position="275"/>
    </location>
</feature>
<proteinExistence type="inferred from homology"/>
<evidence type="ECO:0000259" key="10">
    <source>
        <dbReference type="Pfam" id="PF23783"/>
    </source>
</evidence>
<dbReference type="GO" id="GO:0002101">
    <property type="term" value="P:tRNA wobble cytosine modification"/>
    <property type="evidence" value="ECO:0007669"/>
    <property type="project" value="UniProtKB-UniRule"/>
</dbReference>
<feature type="domain" description="TiaS C-terminal zinc ribbon" evidence="10">
    <location>
        <begin position="376"/>
        <end position="415"/>
    </location>
</feature>
<dbReference type="InterPro" id="IPR024913">
    <property type="entry name" value="tRNA_Ile2__agm2C_synt"/>
</dbReference>
<dbReference type="PANTHER" id="PTHR40705">
    <property type="entry name" value="TRNA(ILE2) 2-AGMATINYLCYTIDINE SYNTHETASE TIAS"/>
    <property type="match status" value="1"/>
</dbReference>
<dbReference type="Gene3D" id="3.30.70.2200">
    <property type="match status" value="1"/>
</dbReference>
<dbReference type="Gene3D" id="3.90.600.20">
    <property type="match status" value="1"/>
</dbReference>
<evidence type="ECO:0000256" key="3">
    <source>
        <dbReference type="ARBA" id="ARBA00022694"/>
    </source>
</evidence>
<dbReference type="GO" id="GO:0005737">
    <property type="term" value="C:cytoplasm"/>
    <property type="evidence" value="ECO:0007669"/>
    <property type="project" value="UniProtKB-SubCell"/>
</dbReference>
<sequence length="467" mass="53013">MAIPSEEKCVVHIGLDDFDLYLYGCTTHASTYLLNELAKHIPLHLLDYPNLVRLNPSIPWKTRGNGAIALRVEIPCTYIDKIIELTEKILMGYYEKLSTTLNIEVGELGLNPGVIIALDPLPNVFHKIYILALTDVIPYDIALSRIKNRSNVFIVESFYGRGIVGAAAAIGWIKHDSDYTYELITYRSTQQYLEPRCLDVKSVIKLDELLHTSTFNNIDPETGKILIAPHSFDPVLYGIRGDYVDELIKALNIVKTCEPITAWTLFRSNQATDAHAIVRNVNELRMYRTAKLKIRVLSRPVVIYGGHVILRAGDTTGSIDLVFFKPSKLDNIAKKLTIGDEIVVQGHVKPWKDIPCFHVEKLVIVKLSKLYQCSAPRCPLCSKRMTKSGFGKGYKCLYCKYTSSSLQPECREIIRMIDKRLYLPPPSEQKHLIKPLQRYGKEKSSHPHLKPKPLSVVSKIIEPRWFL</sequence>
<keyword evidence="4 6" id="KW-0547">Nucleotide-binding</keyword>
<dbReference type="InterPro" id="IPR004365">
    <property type="entry name" value="NA-bd_OB_tRNA"/>
</dbReference>
<dbReference type="Pfam" id="PF01336">
    <property type="entry name" value="tRNA_anti-codon"/>
    <property type="match status" value="1"/>
</dbReference>
<keyword evidence="5 6" id="KW-0067">ATP-binding</keyword>
<keyword evidence="3 6" id="KW-0819">tRNA processing</keyword>
<evidence type="ECO:0000256" key="4">
    <source>
        <dbReference type="ARBA" id="ARBA00022741"/>
    </source>
</evidence>
<keyword evidence="2 6" id="KW-0436">Ligase</keyword>
<evidence type="ECO:0000256" key="1">
    <source>
        <dbReference type="ARBA" id="ARBA00022490"/>
    </source>
</evidence>
<dbReference type="Pfam" id="PF08489">
    <property type="entry name" value="TiaS_FLD"/>
    <property type="match status" value="1"/>
</dbReference>
<dbReference type="InterPro" id="IPR055394">
    <property type="entry name" value="Zn_ribbon_TiaS"/>
</dbReference>
<comment type="similarity">
    <text evidence="6">Belongs to the TiaS family.</text>
</comment>
<evidence type="ECO:0000313" key="12">
    <source>
        <dbReference type="EMBL" id="HGQ63861.1"/>
    </source>
</evidence>
<evidence type="ECO:0000313" key="11">
    <source>
        <dbReference type="EMBL" id="HGQ36503.1"/>
    </source>
</evidence>
<comment type="subcellular location">
    <subcellularLocation>
        <location evidence="6">Cytoplasm</location>
    </subcellularLocation>
</comment>
<reference evidence="12" key="1">
    <citation type="journal article" date="2020" name="mSystems">
        <title>Genome- and Community-Level Interaction Insights into Carbon Utilization and Element Cycling Functions of Hydrothermarchaeota in Hydrothermal Sediment.</title>
        <authorList>
            <person name="Zhou Z."/>
            <person name="Liu Y."/>
            <person name="Xu W."/>
            <person name="Pan J."/>
            <person name="Luo Z.H."/>
            <person name="Li M."/>
        </authorList>
    </citation>
    <scope>NUCLEOTIDE SEQUENCE [LARGE SCALE GENOMIC DNA]</scope>
    <source>
        <strain evidence="12">SpSt-637</strain>
        <strain evidence="11">SpSt-667</strain>
    </source>
</reference>
<dbReference type="EMBL" id="DTBD01000009">
    <property type="protein sequence ID" value="HGQ63861.1"/>
    <property type="molecule type" value="Genomic_DNA"/>
</dbReference>
<dbReference type="EC" id="6.3.4.22" evidence="6"/>
<dbReference type="PANTHER" id="PTHR40705:SF2">
    <property type="entry name" value="DUF1743 DOMAIN-CONTAINING PROTEIN"/>
    <property type="match status" value="1"/>
</dbReference>
<dbReference type="Pfam" id="PF22641">
    <property type="entry name" value="TiaS_TCKD"/>
    <property type="match status" value="1"/>
</dbReference>
<dbReference type="GO" id="GO:0005524">
    <property type="term" value="F:ATP binding"/>
    <property type="evidence" value="ECO:0007669"/>
    <property type="project" value="UniProtKB-KW"/>
</dbReference>
<accession>A0A7C4JJL1</accession>
<dbReference type="Gene3D" id="2.40.50.1010">
    <property type="match status" value="1"/>
</dbReference>
<dbReference type="InterPro" id="IPR013696">
    <property type="entry name" value="TiaS_FLD"/>
</dbReference>
<dbReference type="InterPro" id="IPR053870">
    <property type="entry name" value="TiaS-like_TCKD"/>
</dbReference>
<evidence type="ECO:0000259" key="7">
    <source>
        <dbReference type="Pfam" id="PF01336"/>
    </source>
</evidence>
<feature type="domain" description="OB" evidence="7">
    <location>
        <begin position="303"/>
        <end position="360"/>
    </location>
</feature>
<name>A0A7C4JJL1_9CREN</name>
<evidence type="ECO:0000259" key="9">
    <source>
        <dbReference type="Pfam" id="PF22641"/>
    </source>
</evidence>
<dbReference type="GO" id="GO:0003676">
    <property type="term" value="F:nucleic acid binding"/>
    <property type="evidence" value="ECO:0007669"/>
    <property type="project" value="InterPro"/>
</dbReference>
<evidence type="ECO:0000256" key="6">
    <source>
        <dbReference type="HAMAP-Rule" id="MF_01892"/>
    </source>
</evidence>
<evidence type="ECO:0000256" key="5">
    <source>
        <dbReference type="ARBA" id="ARBA00022840"/>
    </source>
</evidence>
<evidence type="ECO:0000259" key="8">
    <source>
        <dbReference type="Pfam" id="PF08489"/>
    </source>
</evidence>
<dbReference type="GO" id="GO:0016879">
    <property type="term" value="F:ligase activity, forming carbon-nitrogen bonds"/>
    <property type="evidence" value="ECO:0007669"/>
    <property type="project" value="UniProtKB-UniRule"/>
</dbReference>
<comment type="caution">
    <text evidence="12">The sequence shown here is derived from an EMBL/GenBank/DDBJ whole genome shotgun (WGS) entry which is preliminary data.</text>
</comment>
<comment type="catalytic activity">
    <reaction evidence="6">
        <text>cytidine(34) in tRNA(Ile2) + agmatine + ATP + H2O = 2-agmatinylcytidine(34) in tRNA(Ile2) + AMP + 2 phosphate + 2 H(+)</text>
        <dbReference type="Rhea" id="RHEA:43608"/>
        <dbReference type="Rhea" id="RHEA-COMP:10625"/>
        <dbReference type="Rhea" id="RHEA-COMP:10626"/>
        <dbReference type="ChEBI" id="CHEBI:15377"/>
        <dbReference type="ChEBI" id="CHEBI:15378"/>
        <dbReference type="ChEBI" id="CHEBI:30616"/>
        <dbReference type="ChEBI" id="CHEBI:43474"/>
        <dbReference type="ChEBI" id="CHEBI:58145"/>
        <dbReference type="ChEBI" id="CHEBI:82748"/>
        <dbReference type="ChEBI" id="CHEBI:83545"/>
        <dbReference type="ChEBI" id="CHEBI:456215"/>
        <dbReference type="EC" id="6.3.4.22"/>
    </reaction>
</comment>